<keyword evidence="3" id="KW-1185">Reference proteome</keyword>
<reference evidence="2 3" key="1">
    <citation type="submission" date="2020-02" db="EMBL/GenBank/DDBJ databases">
        <title>A chromosome-scale genome assembly of the black bullhead catfish (Ameiurus melas).</title>
        <authorList>
            <person name="Wen M."/>
            <person name="Zham M."/>
            <person name="Cabau C."/>
            <person name="Klopp C."/>
            <person name="Donnadieu C."/>
            <person name="Roques C."/>
            <person name="Bouchez O."/>
            <person name="Lampietro C."/>
            <person name="Jouanno E."/>
            <person name="Herpin A."/>
            <person name="Louis A."/>
            <person name="Berthelot C."/>
            <person name="Parey E."/>
            <person name="Roest-Crollius H."/>
            <person name="Braasch I."/>
            <person name="Postlethwait J."/>
            <person name="Robinson-Rechavi M."/>
            <person name="Echchiki A."/>
            <person name="Begum T."/>
            <person name="Montfort J."/>
            <person name="Schartl M."/>
            <person name="Bobe J."/>
            <person name="Guiguen Y."/>
        </authorList>
    </citation>
    <scope>NUCLEOTIDE SEQUENCE [LARGE SCALE GENOMIC DNA]</scope>
    <source>
        <strain evidence="2">M_S1</strain>
        <tissue evidence="2">Blood</tissue>
    </source>
</reference>
<sequence length="57" mass="6424">CCRLFCPPLQAPLVPELSETGEQSAEREGGGKTEREREREREKWSECSSPLCSLLQS</sequence>
<evidence type="ECO:0000313" key="3">
    <source>
        <dbReference type="Proteomes" id="UP000593565"/>
    </source>
</evidence>
<dbReference type="EMBL" id="JAAGNN010000010">
    <property type="protein sequence ID" value="KAF4083705.1"/>
    <property type="molecule type" value="Genomic_DNA"/>
</dbReference>
<organism evidence="2 3">
    <name type="scientific">Ameiurus melas</name>
    <name type="common">Black bullhead</name>
    <name type="synonym">Silurus melas</name>
    <dbReference type="NCBI Taxonomy" id="219545"/>
    <lineage>
        <taxon>Eukaryota</taxon>
        <taxon>Metazoa</taxon>
        <taxon>Chordata</taxon>
        <taxon>Craniata</taxon>
        <taxon>Vertebrata</taxon>
        <taxon>Euteleostomi</taxon>
        <taxon>Actinopterygii</taxon>
        <taxon>Neopterygii</taxon>
        <taxon>Teleostei</taxon>
        <taxon>Ostariophysi</taxon>
        <taxon>Siluriformes</taxon>
        <taxon>Ictaluridae</taxon>
        <taxon>Ameiurus</taxon>
    </lineage>
</organism>
<feature type="non-terminal residue" evidence="2">
    <location>
        <position position="1"/>
    </location>
</feature>
<dbReference type="AlphaFoldDB" id="A0A7J6AL89"/>
<feature type="compositionally biased region" description="Polar residues" evidence="1">
    <location>
        <begin position="46"/>
        <end position="57"/>
    </location>
</feature>
<gene>
    <name evidence="2" type="ORF">AMELA_G00119790</name>
</gene>
<dbReference type="Proteomes" id="UP000593565">
    <property type="component" value="Unassembled WGS sequence"/>
</dbReference>
<evidence type="ECO:0000313" key="2">
    <source>
        <dbReference type="EMBL" id="KAF4083705.1"/>
    </source>
</evidence>
<name>A0A7J6AL89_AMEME</name>
<comment type="caution">
    <text evidence="2">The sequence shown here is derived from an EMBL/GenBank/DDBJ whole genome shotgun (WGS) entry which is preliminary data.</text>
</comment>
<feature type="region of interest" description="Disordered" evidence="1">
    <location>
        <begin position="15"/>
        <end position="57"/>
    </location>
</feature>
<proteinExistence type="predicted"/>
<accession>A0A7J6AL89</accession>
<evidence type="ECO:0000256" key="1">
    <source>
        <dbReference type="SAM" id="MobiDB-lite"/>
    </source>
</evidence>
<protein>
    <submittedName>
        <fullName evidence="2">Uncharacterized protein</fullName>
    </submittedName>
</protein>
<feature type="compositionally biased region" description="Basic and acidic residues" evidence="1">
    <location>
        <begin position="24"/>
        <end position="45"/>
    </location>
</feature>